<evidence type="ECO:0000313" key="2">
    <source>
        <dbReference type="EMBL" id="NYI08958.1"/>
    </source>
</evidence>
<dbReference type="InterPro" id="IPR003141">
    <property type="entry name" value="Pol/His_phosphatase_N"/>
</dbReference>
<dbReference type="PROSITE" id="PS51318">
    <property type="entry name" value="TAT"/>
    <property type="match status" value="1"/>
</dbReference>
<dbReference type="PANTHER" id="PTHR42924">
    <property type="entry name" value="EXONUCLEASE"/>
    <property type="match status" value="1"/>
</dbReference>
<proteinExistence type="predicted"/>
<gene>
    <name evidence="2" type="ORF">BKA05_000473</name>
</gene>
<evidence type="ECO:0000313" key="3">
    <source>
        <dbReference type="Proteomes" id="UP000537326"/>
    </source>
</evidence>
<dbReference type="InterPro" id="IPR006311">
    <property type="entry name" value="TAT_signal"/>
</dbReference>
<dbReference type="PANTHER" id="PTHR42924:SF3">
    <property type="entry name" value="POLYMERASE_HISTIDINOL PHOSPHATASE N-TERMINAL DOMAIN-CONTAINING PROTEIN"/>
    <property type="match status" value="1"/>
</dbReference>
<dbReference type="EMBL" id="JACBZI010000001">
    <property type="protein sequence ID" value="NYI08958.1"/>
    <property type="molecule type" value="Genomic_DNA"/>
</dbReference>
<dbReference type="CDD" id="cd07432">
    <property type="entry name" value="PHP_HisPPase"/>
    <property type="match status" value="1"/>
</dbReference>
<name>A0A7Y9YB32_9ACTN</name>
<comment type="caution">
    <text evidence="2">The sequence shown here is derived from an EMBL/GenBank/DDBJ whole genome shotgun (WGS) entry which is preliminary data.</text>
</comment>
<organism evidence="2 3">
    <name type="scientific">Nocardioides marinus</name>
    <dbReference type="NCBI Taxonomy" id="374514"/>
    <lineage>
        <taxon>Bacteria</taxon>
        <taxon>Bacillati</taxon>
        <taxon>Actinomycetota</taxon>
        <taxon>Actinomycetes</taxon>
        <taxon>Propionibacteriales</taxon>
        <taxon>Nocardioidaceae</taxon>
        <taxon>Nocardioides</taxon>
    </lineage>
</organism>
<evidence type="ECO:0000259" key="1">
    <source>
        <dbReference type="SMART" id="SM00481"/>
    </source>
</evidence>
<accession>A0A7Y9YB32</accession>
<sequence length="506" mass="53353">MCTCHLTRRGLLAGTTGVVTTAAVARFEPAAAGQSRTETFTGTFTGVDTPDWHYLPVEVPRGVREIEVSYAYEKTDTGLGFSANVIDIGIFDPSGHDLGDASGFRGWSGGARDRFRISRRRATPGYLPGPITPGTWHVALGPFAVVPPGVDYEVSVTLHFGRDRGRFVPKPAPRRVRGTGPGWYRGDCHLHTVHSDGRHTQRSLLALAREAGLDFLGSTEHNTSSAQLTWGRHVPDDFLVIPGEEVTTRAGHWLALGLPAGTWIDWRYRPEDDALTTFTERVRGVGGMAVTAHPFAPGPGSTWGFDPTYAAMDAVEIWNGPWTLDDQVAVAAWHALLVAGGYVPVMGNSDSHHEGQAVGLPQTVVRASSLSTPAVLRGLRGGHSWIAESSAVDLTLEARLGDRTAGCGDALDAAPTDLVDVRLTVTGAPGCLAQVLGPVAPLAGATTDSDGAAEVSVQVPAALAPFVRAEVRRLDGAPVLNPLEGVPGLAMVAMTNPVFLGSAPGS</sequence>
<reference evidence="2 3" key="1">
    <citation type="submission" date="2020-07" db="EMBL/GenBank/DDBJ databases">
        <title>Sequencing the genomes of 1000 actinobacteria strains.</title>
        <authorList>
            <person name="Klenk H.-P."/>
        </authorList>
    </citation>
    <scope>NUCLEOTIDE SEQUENCE [LARGE SCALE GENOMIC DNA]</scope>
    <source>
        <strain evidence="2 3">DSM 18248</strain>
    </source>
</reference>
<dbReference type="InterPro" id="IPR016195">
    <property type="entry name" value="Pol/histidinol_Pase-like"/>
</dbReference>
<dbReference type="Gene3D" id="3.20.20.140">
    <property type="entry name" value="Metal-dependent hydrolases"/>
    <property type="match status" value="1"/>
</dbReference>
<feature type="domain" description="Polymerase/histidinol phosphatase N-terminal" evidence="1">
    <location>
        <begin position="186"/>
        <end position="250"/>
    </location>
</feature>
<dbReference type="InterPro" id="IPR052018">
    <property type="entry name" value="PHP_domain"/>
</dbReference>
<dbReference type="Proteomes" id="UP000537326">
    <property type="component" value="Unassembled WGS sequence"/>
</dbReference>
<dbReference type="GO" id="GO:0035312">
    <property type="term" value="F:5'-3' DNA exonuclease activity"/>
    <property type="evidence" value="ECO:0007669"/>
    <property type="project" value="TreeGrafter"/>
</dbReference>
<protein>
    <recommendedName>
        <fullName evidence="1">Polymerase/histidinol phosphatase N-terminal domain-containing protein</fullName>
    </recommendedName>
</protein>
<dbReference type="SUPFAM" id="SSF89550">
    <property type="entry name" value="PHP domain-like"/>
    <property type="match status" value="1"/>
</dbReference>
<dbReference type="GO" id="GO:0004534">
    <property type="term" value="F:5'-3' RNA exonuclease activity"/>
    <property type="evidence" value="ECO:0007669"/>
    <property type="project" value="TreeGrafter"/>
</dbReference>
<dbReference type="RefSeq" id="WP_179530003.1">
    <property type="nucleotide sequence ID" value="NZ_BAAAPP010000002.1"/>
</dbReference>
<dbReference type="NCBIfam" id="NF038032">
    <property type="entry name" value="CehA_McbA_metalo"/>
    <property type="match status" value="1"/>
</dbReference>
<dbReference type="SMART" id="SM00481">
    <property type="entry name" value="POLIIIAc"/>
    <property type="match status" value="1"/>
</dbReference>
<keyword evidence="3" id="KW-1185">Reference proteome</keyword>
<dbReference type="AlphaFoldDB" id="A0A7Y9YB32"/>